<dbReference type="GO" id="GO:0016740">
    <property type="term" value="F:transferase activity"/>
    <property type="evidence" value="ECO:0007669"/>
    <property type="project" value="UniProtKB-KW"/>
</dbReference>
<comment type="subcellular location">
    <subcellularLocation>
        <location evidence="1">Cytoplasm</location>
    </subcellularLocation>
</comment>
<dbReference type="SUPFAM" id="SSF69721">
    <property type="entry name" value="DsrC, the gamma subunit of dissimilatory sulfite reductase"/>
    <property type="match status" value="1"/>
</dbReference>
<dbReference type="InterPro" id="IPR025526">
    <property type="entry name" value="DsrC-like_dom_sf"/>
</dbReference>
<dbReference type="Pfam" id="PF04358">
    <property type="entry name" value="DsrC"/>
    <property type="match status" value="1"/>
</dbReference>
<reference evidence="4 5" key="1">
    <citation type="submission" date="2024-04" db="EMBL/GenBank/DDBJ databases">
        <authorList>
            <person name="Cremers G."/>
        </authorList>
    </citation>
    <scope>NUCLEOTIDE SEQUENCE [LARGE SCALE GENOMIC DNA]</scope>
    <source>
        <strain evidence="4">MeCH1-AG</strain>
    </source>
</reference>
<dbReference type="EC" id="2.8.1.-" evidence="3"/>
<evidence type="ECO:0000256" key="3">
    <source>
        <dbReference type="PIRNR" id="PIRNR006223"/>
    </source>
</evidence>
<keyword evidence="2" id="KW-0963">Cytoplasm</keyword>
<keyword evidence="3 4" id="KW-0808">Transferase</keyword>
<protein>
    <recommendedName>
        <fullName evidence="3">Sulfurtransferase</fullName>
        <ecNumber evidence="3">2.8.1.-</ecNumber>
    </recommendedName>
</protein>
<comment type="similarity">
    <text evidence="3">Belongs to the dsrC/tusE family.</text>
</comment>
<dbReference type="InterPro" id="IPR042072">
    <property type="entry name" value="DsrC-like_C"/>
</dbReference>
<dbReference type="EMBL" id="OZ026884">
    <property type="protein sequence ID" value="CAL1241423.1"/>
    <property type="molecule type" value="Genomic_DNA"/>
</dbReference>
<dbReference type="Proteomes" id="UP001497493">
    <property type="component" value="Chromosome"/>
</dbReference>
<gene>
    <name evidence="4" type="primary">tusE</name>
    <name evidence="4" type="ORF">MECH1_V1_2647</name>
</gene>
<dbReference type="InterPro" id="IPR007453">
    <property type="entry name" value="DsrC/TusE"/>
</dbReference>
<dbReference type="NCBIfam" id="TIGR03342">
    <property type="entry name" value="dsrC_tusE_dsvC"/>
    <property type="match status" value="1"/>
</dbReference>
<sequence>MLKVDGRDLETTTGGFLADPEAWDERVAEALAAAIPLELTEAHWEMIRFIRAYYFRFRHLPNNRMFVKAVQTEFGPEKGNSRYLHRLFPESPVKYACLIAGLPKPPGCI</sequence>
<dbReference type="PANTHER" id="PTHR37010">
    <property type="entry name" value="SULFURTRANSFERASE TUSE"/>
    <property type="match status" value="1"/>
</dbReference>
<evidence type="ECO:0000256" key="2">
    <source>
        <dbReference type="ARBA" id="ARBA00022490"/>
    </source>
</evidence>
<dbReference type="Gene3D" id="3.30.1420.10">
    <property type="match status" value="1"/>
</dbReference>
<evidence type="ECO:0000313" key="4">
    <source>
        <dbReference type="EMBL" id="CAL1241423.1"/>
    </source>
</evidence>
<organism evidence="4 5">
    <name type="scientific">Candidatus Methylocalor cossyra</name>
    <dbReference type="NCBI Taxonomy" id="3108543"/>
    <lineage>
        <taxon>Bacteria</taxon>
        <taxon>Pseudomonadati</taxon>
        <taxon>Pseudomonadota</taxon>
        <taxon>Gammaproteobacteria</taxon>
        <taxon>Methylococcales</taxon>
        <taxon>Methylococcaceae</taxon>
        <taxon>Candidatus Methylocalor</taxon>
    </lineage>
</organism>
<accession>A0ABM9NLA4</accession>
<keyword evidence="5" id="KW-1185">Reference proteome</keyword>
<evidence type="ECO:0000256" key="1">
    <source>
        <dbReference type="ARBA" id="ARBA00004496"/>
    </source>
</evidence>
<name>A0ABM9NLA4_9GAMM</name>
<dbReference type="Gene3D" id="1.10.10.370">
    <property type="entry name" value="DsrC-like protein, C-terminal domain"/>
    <property type="match status" value="1"/>
</dbReference>
<proteinExistence type="inferred from homology"/>
<dbReference type="PIRSF" id="PIRSF006223">
    <property type="entry name" value="DsrC_TusE"/>
    <property type="match status" value="1"/>
</dbReference>
<dbReference type="PANTHER" id="PTHR37010:SF1">
    <property type="entry name" value="SULFURTRANSFERASE TUSE"/>
    <property type="match status" value="1"/>
</dbReference>
<comment type="function">
    <text evidence="3">Part of a sulfur-relay system.</text>
</comment>
<evidence type="ECO:0000313" key="5">
    <source>
        <dbReference type="Proteomes" id="UP001497493"/>
    </source>
</evidence>
<dbReference type="InterPro" id="IPR043163">
    <property type="entry name" value="DsrC-like_N"/>
</dbReference>